<organism evidence="2 3">
    <name type="scientific">Orbilia javanica</name>
    <dbReference type="NCBI Taxonomy" id="47235"/>
    <lineage>
        <taxon>Eukaryota</taxon>
        <taxon>Fungi</taxon>
        <taxon>Dikarya</taxon>
        <taxon>Ascomycota</taxon>
        <taxon>Pezizomycotina</taxon>
        <taxon>Orbiliomycetes</taxon>
        <taxon>Orbiliales</taxon>
        <taxon>Orbiliaceae</taxon>
        <taxon>Orbilia</taxon>
    </lineage>
</organism>
<dbReference type="EMBL" id="JAVHNR010000010">
    <property type="protein sequence ID" value="KAK6331646.1"/>
    <property type="molecule type" value="Genomic_DNA"/>
</dbReference>
<feature type="transmembrane region" description="Helical" evidence="1">
    <location>
        <begin position="195"/>
        <end position="220"/>
    </location>
</feature>
<sequence>MSYNYQSQGQAQPNYTAAGYAPATGYAAATGYAPAAQATNQQASSYAAASSAAQGYTPNVEFQLNMQEPPAGTANRDAIVAEQQRILTVFNDWLIAQKLRVLGQATARMPQIANEQTNKAQLETIIKEAATMNVDRANMSGVMNNFGQQYCRFITERDAVENQRQLNEIEKARMQGTDFLPTAAQRYLHVCQAGVILSVGGTFGALIAFWTGATAVGINLQAAKTAGIQLIVVGLLQFICLGMRIAVLVDVTQYKIPRASYGKDQVFISRLWDFYIASILITIISFGAWMWTKSNAKFGHGKGDDFNDPEFVGAAAAAAAAAATATASNMVLDKIPGVKTMIPYLTGFRALETGPDIVYVTKTIGEEELATKVADAAAATFFTATGDWKA</sequence>
<keyword evidence="1" id="KW-0472">Membrane</keyword>
<evidence type="ECO:0000313" key="2">
    <source>
        <dbReference type="EMBL" id="KAK6331646.1"/>
    </source>
</evidence>
<gene>
    <name evidence="2" type="ORF">TWF718_002195</name>
</gene>
<dbReference type="AlphaFoldDB" id="A0AAN8MH16"/>
<reference evidence="2 3" key="1">
    <citation type="submission" date="2019-10" db="EMBL/GenBank/DDBJ databases">
        <authorList>
            <person name="Palmer J.M."/>
        </authorList>
    </citation>
    <scope>NUCLEOTIDE SEQUENCE [LARGE SCALE GENOMIC DNA]</scope>
    <source>
        <strain evidence="2 3">TWF718</strain>
    </source>
</reference>
<keyword evidence="1" id="KW-1133">Transmembrane helix</keyword>
<feature type="transmembrane region" description="Helical" evidence="1">
    <location>
        <begin position="311"/>
        <end position="332"/>
    </location>
</feature>
<feature type="transmembrane region" description="Helical" evidence="1">
    <location>
        <begin position="272"/>
        <end position="291"/>
    </location>
</feature>
<evidence type="ECO:0000256" key="1">
    <source>
        <dbReference type="SAM" id="Phobius"/>
    </source>
</evidence>
<name>A0AAN8MH16_9PEZI</name>
<dbReference type="Proteomes" id="UP001313282">
    <property type="component" value="Unassembled WGS sequence"/>
</dbReference>
<evidence type="ECO:0000313" key="3">
    <source>
        <dbReference type="Proteomes" id="UP001313282"/>
    </source>
</evidence>
<protein>
    <submittedName>
        <fullName evidence="2">Uncharacterized protein</fullName>
    </submittedName>
</protein>
<feature type="transmembrane region" description="Helical" evidence="1">
    <location>
        <begin position="226"/>
        <end position="251"/>
    </location>
</feature>
<comment type="caution">
    <text evidence="2">The sequence shown here is derived from an EMBL/GenBank/DDBJ whole genome shotgun (WGS) entry which is preliminary data.</text>
</comment>
<accession>A0AAN8MH16</accession>
<keyword evidence="3" id="KW-1185">Reference proteome</keyword>
<keyword evidence="1" id="KW-0812">Transmembrane</keyword>
<proteinExistence type="predicted"/>